<evidence type="ECO:0000256" key="1">
    <source>
        <dbReference type="ARBA" id="ARBA00001954"/>
    </source>
</evidence>
<comment type="cofactor">
    <cofactor evidence="1">
        <name>Fe(2+)</name>
        <dbReference type="ChEBI" id="CHEBI:29033"/>
    </cofactor>
</comment>
<dbReference type="EMBL" id="QVLS01000006">
    <property type="protein sequence ID" value="RFP78610.1"/>
    <property type="molecule type" value="Genomic_DNA"/>
</dbReference>
<dbReference type="PANTHER" id="PTHR10696:SF56">
    <property type="entry name" value="TAUD_TFDA-LIKE DOMAIN-CONTAINING PROTEIN"/>
    <property type="match status" value="1"/>
</dbReference>
<organism evidence="5 6">
    <name type="scientific">Hydrogenophaga borbori</name>
    <dbReference type="NCBI Taxonomy" id="2294117"/>
    <lineage>
        <taxon>Bacteria</taxon>
        <taxon>Pseudomonadati</taxon>
        <taxon>Pseudomonadota</taxon>
        <taxon>Betaproteobacteria</taxon>
        <taxon>Burkholderiales</taxon>
        <taxon>Comamonadaceae</taxon>
        <taxon>Hydrogenophaga</taxon>
    </lineage>
</organism>
<dbReference type="Pfam" id="PF02668">
    <property type="entry name" value="TauD"/>
    <property type="match status" value="1"/>
</dbReference>
<reference evidence="5 6" key="1">
    <citation type="submission" date="2018-08" db="EMBL/GenBank/DDBJ databases">
        <title>Hydrogenophaga sp. LA-38 isolated from sludge.</title>
        <authorList>
            <person name="Im W.-T."/>
        </authorList>
    </citation>
    <scope>NUCLEOTIDE SEQUENCE [LARGE SCALE GENOMIC DNA]</scope>
    <source>
        <strain evidence="5 6">LA-38</strain>
    </source>
</reference>
<protein>
    <recommendedName>
        <fullName evidence="4">TauD/TfdA-like domain-containing protein</fullName>
    </recommendedName>
</protein>
<evidence type="ECO:0000256" key="3">
    <source>
        <dbReference type="ARBA" id="ARBA00023194"/>
    </source>
</evidence>
<keyword evidence="6" id="KW-1185">Reference proteome</keyword>
<dbReference type="Gene3D" id="3.60.130.10">
    <property type="entry name" value="Clavaminate synthase-like"/>
    <property type="match status" value="1"/>
</dbReference>
<sequence>MSMHTEIHLDQAELSEVAAAILALEHSDNALVIRTGKRQQLARSDWSQLLQEQCHLTLDARQYSYDENLVLEPWWEISNQPDKANSYAYSTTPQPFHNDNAWFADPAEINFFVMEKQAVSGGEQLIYPVSRLINDLQALDASLFDDLTTIPVTIRKGGDDFQNLTPIITLEDGGRVYWNYYRTVKTDPHVNDMCERFFAFLKQQEGSSSTYSVRCETGDSLAFNDQRLLHARTAFVAHQPRDRVLYQSMWRLPRRNP</sequence>
<dbReference type="Proteomes" id="UP000261931">
    <property type="component" value="Unassembled WGS sequence"/>
</dbReference>
<evidence type="ECO:0000313" key="6">
    <source>
        <dbReference type="Proteomes" id="UP000261931"/>
    </source>
</evidence>
<name>A0A372EIZ0_9BURK</name>
<dbReference type="PANTHER" id="PTHR10696">
    <property type="entry name" value="GAMMA-BUTYROBETAINE HYDROXYLASE-RELATED"/>
    <property type="match status" value="1"/>
</dbReference>
<proteinExistence type="predicted"/>
<feature type="domain" description="TauD/TfdA-like" evidence="4">
    <location>
        <begin position="13"/>
        <end position="245"/>
    </location>
</feature>
<dbReference type="SUPFAM" id="SSF51197">
    <property type="entry name" value="Clavaminate synthase-like"/>
    <property type="match status" value="1"/>
</dbReference>
<evidence type="ECO:0000259" key="4">
    <source>
        <dbReference type="Pfam" id="PF02668"/>
    </source>
</evidence>
<keyword evidence="3" id="KW-0045">Antibiotic biosynthesis</keyword>
<comment type="caution">
    <text evidence="5">The sequence shown here is derived from an EMBL/GenBank/DDBJ whole genome shotgun (WGS) entry which is preliminary data.</text>
</comment>
<gene>
    <name evidence="5" type="ORF">DY262_10935</name>
</gene>
<accession>A0A372EIZ0</accession>
<evidence type="ECO:0000256" key="2">
    <source>
        <dbReference type="ARBA" id="ARBA00023002"/>
    </source>
</evidence>
<dbReference type="AlphaFoldDB" id="A0A372EIZ0"/>
<dbReference type="InterPro" id="IPR050411">
    <property type="entry name" value="AlphaKG_dependent_hydroxylases"/>
</dbReference>
<keyword evidence="2" id="KW-0560">Oxidoreductase</keyword>
<dbReference type="GO" id="GO:0016706">
    <property type="term" value="F:2-oxoglutarate-dependent dioxygenase activity"/>
    <property type="evidence" value="ECO:0007669"/>
    <property type="project" value="UniProtKB-ARBA"/>
</dbReference>
<dbReference type="InterPro" id="IPR042098">
    <property type="entry name" value="TauD-like_sf"/>
</dbReference>
<evidence type="ECO:0000313" key="5">
    <source>
        <dbReference type="EMBL" id="RFP78610.1"/>
    </source>
</evidence>
<dbReference type="GO" id="GO:0017000">
    <property type="term" value="P:antibiotic biosynthetic process"/>
    <property type="evidence" value="ECO:0007669"/>
    <property type="project" value="UniProtKB-KW"/>
</dbReference>
<dbReference type="InterPro" id="IPR003819">
    <property type="entry name" value="TauD/TfdA-like"/>
</dbReference>